<keyword evidence="2" id="KW-1185">Reference proteome</keyword>
<accession>A0ACC3DD65</accession>
<comment type="caution">
    <text evidence="1">The sequence shown here is derived from an EMBL/GenBank/DDBJ whole genome shotgun (WGS) entry which is preliminary data.</text>
</comment>
<protein>
    <submittedName>
        <fullName evidence="1">Uncharacterized protein</fullName>
    </submittedName>
</protein>
<proteinExistence type="predicted"/>
<dbReference type="Proteomes" id="UP001186974">
    <property type="component" value="Unassembled WGS sequence"/>
</dbReference>
<gene>
    <name evidence="1" type="ORF">LTS18_006210</name>
</gene>
<evidence type="ECO:0000313" key="1">
    <source>
        <dbReference type="EMBL" id="KAK3065499.1"/>
    </source>
</evidence>
<dbReference type="EMBL" id="JAWDJW010006335">
    <property type="protein sequence ID" value="KAK3065499.1"/>
    <property type="molecule type" value="Genomic_DNA"/>
</dbReference>
<name>A0ACC3DD65_9PEZI</name>
<reference evidence="1" key="1">
    <citation type="submission" date="2024-09" db="EMBL/GenBank/DDBJ databases">
        <title>Black Yeasts Isolated from many extreme environments.</title>
        <authorList>
            <person name="Coleine C."/>
            <person name="Stajich J.E."/>
            <person name="Selbmann L."/>
        </authorList>
    </citation>
    <scope>NUCLEOTIDE SEQUENCE</scope>
    <source>
        <strain evidence="1">CCFEE 5737</strain>
    </source>
</reference>
<organism evidence="1 2">
    <name type="scientific">Coniosporium uncinatum</name>
    <dbReference type="NCBI Taxonomy" id="93489"/>
    <lineage>
        <taxon>Eukaryota</taxon>
        <taxon>Fungi</taxon>
        <taxon>Dikarya</taxon>
        <taxon>Ascomycota</taxon>
        <taxon>Pezizomycotina</taxon>
        <taxon>Dothideomycetes</taxon>
        <taxon>Dothideomycetes incertae sedis</taxon>
        <taxon>Coniosporium</taxon>
    </lineage>
</organism>
<evidence type="ECO:0000313" key="2">
    <source>
        <dbReference type="Proteomes" id="UP001186974"/>
    </source>
</evidence>
<sequence>MVAMTSILTLRKPGHFTRPVQRDSQNGSLSGPNAQRPKLLNFEDLPEWFQDNPSIRSAYRPISYSSWLSLKSLGYLHNESLNIYTHLIPAVASSIAQLFLQRMITKNFPEASLRDRFVFSINLFAITVTMALSTLYHTLINHSQYISCLWLRVDYIGILTLILGSFFSGVFVGFYCEPFLQRVYWTMIITLSIITSVLVMHPKLQGLEWRTHRAWAFIVTGLSGFAPIGHGLFKYGWNQMWVRSGMPFWFLEGIVYLIGTFFYASRFPESRWPGKYDIWGSSHQIFHVLVVIAAATHFSGVWSAYAWNYEHNRQCVLSQPTVYP</sequence>